<dbReference type="Proteomes" id="UP000886595">
    <property type="component" value="Unassembled WGS sequence"/>
</dbReference>
<reference evidence="1 2" key="1">
    <citation type="submission" date="2020-02" db="EMBL/GenBank/DDBJ databases">
        <authorList>
            <person name="Ma Q."/>
            <person name="Huang Y."/>
            <person name="Song X."/>
            <person name="Pei D."/>
        </authorList>
    </citation>
    <scope>NUCLEOTIDE SEQUENCE [LARGE SCALE GENOMIC DNA]</scope>
    <source>
        <strain evidence="1">Sxm20200214</strain>
        <tissue evidence="1">Leaf</tissue>
    </source>
</reference>
<protein>
    <submittedName>
        <fullName evidence="1">Uncharacterized protein</fullName>
    </submittedName>
</protein>
<name>A0A8X7VMX6_BRACI</name>
<gene>
    <name evidence="1" type="ORF">Bca52824_025312</name>
</gene>
<dbReference type="AlphaFoldDB" id="A0A8X7VMX6"/>
<proteinExistence type="predicted"/>
<evidence type="ECO:0000313" key="2">
    <source>
        <dbReference type="Proteomes" id="UP000886595"/>
    </source>
</evidence>
<dbReference type="EMBL" id="JAAMPC010000005">
    <property type="protein sequence ID" value="KAG2313755.1"/>
    <property type="molecule type" value="Genomic_DNA"/>
</dbReference>
<sequence>MVNCSWSELYPMGRCRYLRFEGSDHRPLITYFNNSGPKRRGLFRFNRSLTEIDEVSDLVNATWNETPLASVINKLNCCRRNIIQWTKDRNFKANRVIEETRIALAVGYLSFLCGRLIT</sequence>
<comment type="caution">
    <text evidence="1">The sequence shown here is derived from an EMBL/GenBank/DDBJ whole genome shotgun (WGS) entry which is preliminary data.</text>
</comment>
<evidence type="ECO:0000313" key="1">
    <source>
        <dbReference type="EMBL" id="KAG2313755.1"/>
    </source>
</evidence>
<accession>A0A8X7VMX6</accession>
<keyword evidence="2" id="KW-1185">Reference proteome</keyword>
<organism evidence="1 2">
    <name type="scientific">Brassica carinata</name>
    <name type="common">Ethiopian mustard</name>
    <name type="synonym">Abyssinian cabbage</name>
    <dbReference type="NCBI Taxonomy" id="52824"/>
    <lineage>
        <taxon>Eukaryota</taxon>
        <taxon>Viridiplantae</taxon>
        <taxon>Streptophyta</taxon>
        <taxon>Embryophyta</taxon>
        <taxon>Tracheophyta</taxon>
        <taxon>Spermatophyta</taxon>
        <taxon>Magnoliopsida</taxon>
        <taxon>eudicotyledons</taxon>
        <taxon>Gunneridae</taxon>
        <taxon>Pentapetalae</taxon>
        <taxon>rosids</taxon>
        <taxon>malvids</taxon>
        <taxon>Brassicales</taxon>
        <taxon>Brassicaceae</taxon>
        <taxon>Brassiceae</taxon>
        <taxon>Brassica</taxon>
    </lineage>
</organism>